<reference evidence="2 3" key="1">
    <citation type="submission" date="2014-11" db="EMBL/GenBank/DDBJ databases">
        <authorList>
            <person name="Zhu J."/>
            <person name="Qi W."/>
            <person name="Song R."/>
        </authorList>
    </citation>
    <scope>NUCLEOTIDE SEQUENCE [LARGE SCALE GENOMIC DNA]</scope>
</reference>
<dbReference type="AlphaFoldDB" id="A0A0G4FIR2"/>
<evidence type="ECO:0000313" key="2">
    <source>
        <dbReference type="EMBL" id="CEM12999.1"/>
    </source>
</evidence>
<evidence type="ECO:0000313" key="3">
    <source>
        <dbReference type="Proteomes" id="UP000041254"/>
    </source>
</evidence>
<protein>
    <submittedName>
        <fullName evidence="2">Uncharacterized protein</fullName>
    </submittedName>
</protein>
<name>A0A0G4FIR2_VITBC</name>
<feature type="chain" id="PRO_5005189362" evidence="1">
    <location>
        <begin position="24"/>
        <end position="175"/>
    </location>
</feature>
<sequence length="175" mass="19942">MASVYFAFVVLPLIVPFIHISEAHIDRAHFAPIIDGLTKHSGGEASFLDRQLQAEFEDDELNQPLIDELTDYSQLYCYVRNQAGTFVNEVCAGRITFHKCEPLRYELRRGHPVLRLLRQRVPWERRDGAQIAATLQGDTQARTLHRAGIDGPVVHRDELPRPPIPPLLKHTLGIY</sequence>
<dbReference type="VEuPathDB" id="CryptoDB:Vbra_21288"/>
<feature type="signal peptide" evidence="1">
    <location>
        <begin position="1"/>
        <end position="23"/>
    </location>
</feature>
<gene>
    <name evidence="2" type="ORF">Vbra_21288</name>
</gene>
<dbReference type="EMBL" id="CDMY01000441">
    <property type="protein sequence ID" value="CEM12999.1"/>
    <property type="molecule type" value="Genomic_DNA"/>
</dbReference>
<proteinExistence type="predicted"/>
<keyword evidence="1" id="KW-0732">Signal</keyword>
<accession>A0A0G4FIR2</accession>
<dbReference type="InParanoid" id="A0A0G4FIR2"/>
<keyword evidence="3" id="KW-1185">Reference proteome</keyword>
<organism evidence="2 3">
    <name type="scientific">Vitrella brassicaformis (strain CCMP3155)</name>
    <dbReference type="NCBI Taxonomy" id="1169540"/>
    <lineage>
        <taxon>Eukaryota</taxon>
        <taxon>Sar</taxon>
        <taxon>Alveolata</taxon>
        <taxon>Colpodellida</taxon>
        <taxon>Vitrellaceae</taxon>
        <taxon>Vitrella</taxon>
    </lineage>
</organism>
<dbReference type="Proteomes" id="UP000041254">
    <property type="component" value="Unassembled WGS sequence"/>
</dbReference>
<evidence type="ECO:0000256" key="1">
    <source>
        <dbReference type="SAM" id="SignalP"/>
    </source>
</evidence>